<protein>
    <submittedName>
        <fullName evidence="1">Uncharacterized protein</fullName>
    </submittedName>
</protein>
<accession>A0A061IFA2</accession>
<evidence type="ECO:0000313" key="1">
    <source>
        <dbReference type="EMBL" id="ERE79391.1"/>
    </source>
</evidence>
<dbReference type="Proteomes" id="UP000030759">
    <property type="component" value="Unassembled WGS sequence"/>
</dbReference>
<name>A0A061IFA2_CRIGR</name>
<evidence type="ECO:0000313" key="2">
    <source>
        <dbReference type="Proteomes" id="UP000030759"/>
    </source>
</evidence>
<organism evidence="1 2">
    <name type="scientific">Cricetulus griseus</name>
    <name type="common">Chinese hamster</name>
    <name type="synonym">Cricetulus barabensis griseus</name>
    <dbReference type="NCBI Taxonomy" id="10029"/>
    <lineage>
        <taxon>Eukaryota</taxon>
        <taxon>Metazoa</taxon>
        <taxon>Chordata</taxon>
        <taxon>Craniata</taxon>
        <taxon>Vertebrata</taxon>
        <taxon>Euteleostomi</taxon>
        <taxon>Mammalia</taxon>
        <taxon>Eutheria</taxon>
        <taxon>Euarchontoglires</taxon>
        <taxon>Glires</taxon>
        <taxon>Rodentia</taxon>
        <taxon>Myomorpha</taxon>
        <taxon>Muroidea</taxon>
        <taxon>Cricetidae</taxon>
        <taxon>Cricetinae</taxon>
        <taxon>Cricetulus</taxon>
    </lineage>
</organism>
<dbReference type="EMBL" id="KE672352">
    <property type="protein sequence ID" value="ERE79391.1"/>
    <property type="molecule type" value="Genomic_DNA"/>
</dbReference>
<reference evidence="2" key="1">
    <citation type="journal article" date="2013" name="Nat. Biotechnol.">
        <title>Chinese hamster genome sequenced from sorted chromosomes.</title>
        <authorList>
            <person name="Brinkrolf K."/>
            <person name="Rupp O."/>
            <person name="Laux H."/>
            <person name="Kollin F."/>
            <person name="Ernst W."/>
            <person name="Linke B."/>
            <person name="Kofler R."/>
            <person name="Romand S."/>
            <person name="Hesse F."/>
            <person name="Budach W.E."/>
            <person name="Galosy S."/>
            <person name="Muller D."/>
            <person name="Noll T."/>
            <person name="Wienberg J."/>
            <person name="Jostock T."/>
            <person name="Leonard M."/>
            <person name="Grillari J."/>
            <person name="Tauch A."/>
            <person name="Goesmann A."/>
            <person name="Helk B."/>
            <person name="Mott J.E."/>
            <person name="Puhler A."/>
            <person name="Borth N."/>
        </authorList>
    </citation>
    <scope>NUCLEOTIDE SEQUENCE [LARGE SCALE GENOMIC DNA]</scope>
    <source>
        <strain evidence="2">17A/GY</strain>
    </source>
</reference>
<sequence>MLWALREVVSLSHYYFHDTLSIIFHKCDFFFLLFLCSPGNPFVDQVSLEPRDLPVCASLVLGLKGVTLAPPNSPGAGPEPRQQLDCGNSYGSADLAKSLQYGNS</sequence>
<gene>
    <name evidence="1" type="ORF">H671_3g9637</name>
</gene>
<dbReference type="AlphaFoldDB" id="A0A061IFA2"/>
<proteinExistence type="predicted"/>